<dbReference type="Gene3D" id="1.10.10.60">
    <property type="entry name" value="Homeodomain-like"/>
    <property type="match status" value="1"/>
</dbReference>
<evidence type="ECO:0000313" key="2">
    <source>
        <dbReference type="RefSeq" id="XP_020083633.1"/>
    </source>
</evidence>
<evidence type="ECO:0000313" key="1">
    <source>
        <dbReference type="Proteomes" id="UP000515123"/>
    </source>
</evidence>
<sequence length="306" mass="34314">MQMAADPNMNFGVFPQSFCNQRMVSFQPSGLKGEVGIIPGSMNCSIAVNSAPGMPAMPGMVNATTCSMISPSPVNPPSNLLVEPAHGLKHGAMLAVDWSNQELALLKEGLDRFASEPSIMKYIKIAALLPEKTVRDVAMRCQWMMKKENSKRRKQEEHHVGKKIKDRKEKMVEPSLWANTYSIQPETNTASSYMMHNTNHNNQFLHEAPVIDGTTQHLMDENVRLLSQIAANIDRCQIHNNIDLFNCMRKNITTVLHRMSQMPSIMGKMPPLPISMDEKLLDSMLSGAAMVHPPSNRYLKDEPRCW</sequence>
<dbReference type="RefSeq" id="XP_020083634.1">
    <property type="nucleotide sequence ID" value="XM_020228045.1"/>
</dbReference>
<organism evidence="3">
    <name type="scientific">Ananas comosus</name>
    <name type="common">Pineapple</name>
    <name type="synonym">Ananas ananas</name>
    <dbReference type="NCBI Taxonomy" id="4615"/>
    <lineage>
        <taxon>Eukaryota</taxon>
        <taxon>Viridiplantae</taxon>
        <taxon>Streptophyta</taxon>
        <taxon>Embryophyta</taxon>
        <taxon>Tracheophyta</taxon>
        <taxon>Spermatophyta</taxon>
        <taxon>Magnoliopsida</taxon>
        <taxon>Liliopsida</taxon>
        <taxon>Poales</taxon>
        <taxon>Bromeliaceae</taxon>
        <taxon>Bromelioideae</taxon>
        <taxon>Ananas</taxon>
    </lineage>
</organism>
<dbReference type="PANTHER" id="PTHR14000">
    <property type="entry name" value="FINGER CCCH DOMAIN PROTEIN, PUTATIVE (DUF3755)-RELATED"/>
    <property type="match status" value="1"/>
</dbReference>
<reference evidence="1" key="1">
    <citation type="journal article" date="2015" name="Nat. Genet.">
        <title>The pineapple genome and the evolution of CAM photosynthesis.</title>
        <authorList>
            <person name="Ming R."/>
            <person name="VanBuren R."/>
            <person name="Wai C.M."/>
            <person name="Tang H."/>
            <person name="Schatz M.C."/>
            <person name="Bowers J.E."/>
            <person name="Lyons E."/>
            <person name="Wang M.L."/>
            <person name="Chen J."/>
            <person name="Biggers E."/>
            <person name="Zhang J."/>
            <person name="Huang L."/>
            <person name="Zhang L."/>
            <person name="Miao W."/>
            <person name="Zhang J."/>
            <person name="Ye Z."/>
            <person name="Miao C."/>
            <person name="Lin Z."/>
            <person name="Wang H."/>
            <person name="Zhou H."/>
            <person name="Yim W.C."/>
            <person name="Priest H.D."/>
            <person name="Zheng C."/>
            <person name="Woodhouse M."/>
            <person name="Edger P.P."/>
            <person name="Guyot R."/>
            <person name="Guo H.B."/>
            <person name="Guo H."/>
            <person name="Zheng G."/>
            <person name="Singh R."/>
            <person name="Sharma A."/>
            <person name="Min X."/>
            <person name="Zheng Y."/>
            <person name="Lee H."/>
            <person name="Gurtowski J."/>
            <person name="Sedlazeck F.J."/>
            <person name="Harkess A."/>
            <person name="McKain M.R."/>
            <person name="Liao Z."/>
            <person name="Fang J."/>
            <person name="Liu J."/>
            <person name="Zhang X."/>
            <person name="Zhang Q."/>
            <person name="Hu W."/>
            <person name="Qin Y."/>
            <person name="Wang K."/>
            <person name="Chen L.Y."/>
            <person name="Shirley N."/>
            <person name="Lin Y.R."/>
            <person name="Liu L.Y."/>
            <person name="Hernandez A.G."/>
            <person name="Wright C.L."/>
            <person name="Bulone V."/>
            <person name="Tuskan G.A."/>
            <person name="Heath K."/>
            <person name="Zee F."/>
            <person name="Moore P.H."/>
            <person name="Sunkar R."/>
            <person name="Leebens-Mack J.H."/>
            <person name="Mockler T."/>
            <person name="Bennetzen J.L."/>
            <person name="Freeling M."/>
            <person name="Sankoff D."/>
            <person name="Paterson A.H."/>
            <person name="Zhu X."/>
            <person name="Yang X."/>
            <person name="Smith J.A."/>
            <person name="Cushman J.C."/>
            <person name="Paull R.E."/>
            <person name="Yu Q."/>
        </authorList>
    </citation>
    <scope>NUCLEOTIDE SEQUENCE [LARGE SCALE GENOMIC DNA]</scope>
    <source>
        <strain evidence="1">cv. F153</strain>
    </source>
</reference>
<accession>A0A6P5EJR8</accession>
<dbReference type="GeneID" id="109707012"/>
<dbReference type="RefSeq" id="XP_020083633.1">
    <property type="nucleotide sequence ID" value="XM_020228044.1"/>
</dbReference>
<reference evidence="2 3" key="2">
    <citation type="submission" date="2025-04" db="UniProtKB">
        <authorList>
            <consortium name="RefSeq"/>
        </authorList>
    </citation>
    <scope>IDENTIFICATION</scope>
    <source>
        <tissue evidence="2 3">Leaf</tissue>
    </source>
</reference>
<protein>
    <submittedName>
        <fullName evidence="2 3">Uncharacterized protein LOC109707012 isoform X1</fullName>
    </submittedName>
</protein>
<proteinExistence type="predicted"/>
<evidence type="ECO:0000313" key="3">
    <source>
        <dbReference type="RefSeq" id="XP_020083634.1"/>
    </source>
</evidence>
<dbReference type="OrthoDB" id="19768at2759"/>
<dbReference type="Pfam" id="PF12579">
    <property type="entry name" value="DUF3755"/>
    <property type="match status" value="1"/>
</dbReference>
<gene>
    <name evidence="2 3" type="primary">LOC109707012</name>
</gene>
<dbReference type="Proteomes" id="UP000515123">
    <property type="component" value="Linkage group 3"/>
</dbReference>
<dbReference type="PANTHER" id="PTHR14000:SF7">
    <property type="entry name" value="OS04G0523100 PROTEIN"/>
    <property type="match status" value="1"/>
</dbReference>
<dbReference type="InterPro" id="IPR022228">
    <property type="entry name" value="DUF3755"/>
</dbReference>
<dbReference type="AlphaFoldDB" id="A0A6P5EJR8"/>
<keyword evidence="1" id="KW-1185">Reference proteome</keyword>
<name>A0A6P5EJR8_ANACO</name>
<dbReference type="Gramene" id="Aco013975.1.mrna1">
    <property type="protein sequence ID" value="Aco013975.1.mrna1"/>
    <property type="gene ID" value="Aco013975.1.path1"/>
</dbReference>